<dbReference type="Proteomes" id="UP000466445">
    <property type="component" value="Chromosome"/>
</dbReference>
<name>A0A7I7SUP3_9MYCO</name>
<sequence length="116" mass="12274">MEVLGMRKWALLLCAICVEVTATLSLRASQDHRLWLVVVVIGYLASFYFLALVLRAGMPIGVAYGVWGALGTAATAVLAAVIFGDPFTMPIVIGIGLIIAGVLLVELGSRDQETSP</sequence>
<evidence type="ECO:0000256" key="10">
    <source>
        <dbReference type="SAM" id="Phobius"/>
    </source>
</evidence>
<keyword evidence="4" id="KW-1003">Cell membrane</keyword>
<evidence type="ECO:0000256" key="1">
    <source>
        <dbReference type="ARBA" id="ARBA00004651"/>
    </source>
</evidence>
<feature type="transmembrane region" description="Helical" evidence="10">
    <location>
        <begin position="35"/>
        <end position="54"/>
    </location>
</feature>
<feature type="transmembrane region" description="Helical" evidence="10">
    <location>
        <begin position="61"/>
        <end position="83"/>
    </location>
</feature>
<reference evidence="11 12" key="1">
    <citation type="journal article" date="2019" name="Emerg. Microbes Infect.">
        <title>Comprehensive subspecies identification of 175 nontuberculous mycobacteria species based on 7547 genomic profiles.</title>
        <authorList>
            <person name="Matsumoto Y."/>
            <person name="Kinjo T."/>
            <person name="Motooka D."/>
            <person name="Nabeya D."/>
            <person name="Jung N."/>
            <person name="Uechi K."/>
            <person name="Horii T."/>
            <person name="Iida T."/>
            <person name="Fujita J."/>
            <person name="Nakamura S."/>
        </authorList>
    </citation>
    <scope>NUCLEOTIDE SEQUENCE [LARGE SCALE GENOMIC DNA]</scope>
    <source>
        <strain evidence="11 12">JCM 30395</strain>
    </source>
</reference>
<evidence type="ECO:0000256" key="6">
    <source>
        <dbReference type="ARBA" id="ARBA00022989"/>
    </source>
</evidence>
<dbReference type="InterPro" id="IPR037185">
    <property type="entry name" value="EmrE-like"/>
</dbReference>
<dbReference type="PANTHER" id="PTHR30561">
    <property type="entry name" value="SMR FAMILY PROTON-DEPENDENT DRUG EFFLUX TRANSPORTER SUGE"/>
    <property type="match status" value="1"/>
</dbReference>
<dbReference type="SUPFAM" id="SSF103481">
    <property type="entry name" value="Multidrug resistance efflux transporter EmrE"/>
    <property type="match status" value="1"/>
</dbReference>
<comment type="subcellular location">
    <subcellularLocation>
        <location evidence="1 9">Cell membrane</location>
        <topology evidence="1 9">Multi-pass membrane protein</topology>
    </subcellularLocation>
</comment>
<keyword evidence="12" id="KW-1185">Reference proteome</keyword>
<dbReference type="GO" id="GO:0005886">
    <property type="term" value="C:plasma membrane"/>
    <property type="evidence" value="ECO:0007669"/>
    <property type="project" value="UniProtKB-SubCell"/>
</dbReference>
<evidence type="ECO:0000256" key="4">
    <source>
        <dbReference type="ARBA" id="ARBA00022475"/>
    </source>
</evidence>
<organism evidence="11 12">
    <name type="scientific">Mycolicibacterium sarraceniae</name>
    <dbReference type="NCBI Taxonomy" id="1534348"/>
    <lineage>
        <taxon>Bacteria</taxon>
        <taxon>Bacillati</taxon>
        <taxon>Actinomycetota</taxon>
        <taxon>Actinomycetes</taxon>
        <taxon>Mycobacteriales</taxon>
        <taxon>Mycobacteriaceae</taxon>
        <taxon>Mycolicibacterium</taxon>
    </lineage>
</organism>
<dbReference type="EMBL" id="AP022595">
    <property type="protein sequence ID" value="BBY60737.1"/>
    <property type="molecule type" value="Genomic_DNA"/>
</dbReference>
<dbReference type="GO" id="GO:0046677">
    <property type="term" value="P:response to antibiotic"/>
    <property type="evidence" value="ECO:0007669"/>
    <property type="project" value="UniProtKB-KW"/>
</dbReference>
<evidence type="ECO:0000256" key="2">
    <source>
        <dbReference type="ARBA" id="ARBA00007822"/>
    </source>
</evidence>
<dbReference type="KEGG" id="msar:MSAR_38730"/>
<comment type="similarity">
    <text evidence="2">Belongs to the drug/metabolite transporter (DMT) superfamily. Small multidrug resistance (SMR) (TC 2.A.7.1) family. Mmr subfamily.</text>
</comment>
<accession>A0A7I7SUP3</accession>
<dbReference type="Gene3D" id="1.10.3730.20">
    <property type="match status" value="1"/>
</dbReference>
<protein>
    <submittedName>
        <fullName evidence="11">QacE family quaternary ammonium compound efflux SMR transporter</fullName>
    </submittedName>
</protein>
<feature type="transmembrane region" description="Helical" evidence="10">
    <location>
        <begin position="89"/>
        <end position="107"/>
    </location>
</feature>
<dbReference type="PANTHER" id="PTHR30561:SF1">
    <property type="entry name" value="MULTIDRUG TRANSPORTER EMRE"/>
    <property type="match status" value="1"/>
</dbReference>
<keyword evidence="6 10" id="KW-1133">Transmembrane helix</keyword>
<evidence type="ECO:0000256" key="7">
    <source>
        <dbReference type="ARBA" id="ARBA00023136"/>
    </source>
</evidence>
<dbReference type="Pfam" id="PF00893">
    <property type="entry name" value="Multi_Drug_Res"/>
    <property type="match status" value="1"/>
</dbReference>
<proteinExistence type="inferred from homology"/>
<keyword evidence="5 9" id="KW-0812">Transmembrane</keyword>
<keyword evidence="8" id="KW-0046">Antibiotic resistance</keyword>
<dbReference type="GO" id="GO:0022857">
    <property type="term" value="F:transmembrane transporter activity"/>
    <property type="evidence" value="ECO:0007669"/>
    <property type="project" value="InterPro"/>
</dbReference>
<keyword evidence="7 10" id="KW-0472">Membrane</keyword>
<dbReference type="InterPro" id="IPR045324">
    <property type="entry name" value="Small_multidrug_res"/>
</dbReference>
<evidence type="ECO:0000256" key="5">
    <source>
        <dbReference type="ARBA" id="ARBA00022692"/>
    </source>
</evidence>
<evidence type="ECO:0000313" key="11">
    <source>
        <dbReference type="EMBL" id="BBY60737.1"/>
    </source>
</evidence>
<dbReference type="AlphaFoldDB" id="A0A7I7SUP3"/>
<dbReference type="InterPro" id="IPR000390">
    <property type="entry name" value="Small_drug/metabolite_transptr"/>
</dbReference>
<evidence type="ECO:0000313" key="12">
    <source>
        <dbReference type="Proteomes" id="UP000466445"/>
    </source>
</evidence>
<evidence type="ECO:0000256" key="3">
    <source>
        <dbReference type="ARBA" id="ARBA00022448"/>
    </source>
</evidence>
<evidence type="ECO:0000256" key="8">
    <source>
        <dbReference type="ARBA" id="ARBA00023251"/>
    </source>
</evidence>
<keyword evidence="3" id="KW-0813">Transport</keyword>
<gene>
    <name evidence="11" type="ORF">MSAR_38730</name>
</gene>
<evidence type="ECO:0000256" key="9">
    <source>
        <dbReference type="RuleBase" id="RU003942"/>
    </source>
</evidence>